<evidence type="ECO:0000256" key="5">
    <source>
        <dbReference type="SAM" id="MobiDB-lite"/>
    </source>
</evidence>
<dbReference type="GO" id="GO:0045892">
    <property type="term" value="P:negative regulation of DNA-templated transcription"/>
    <property type="evidence" value="ECO:0007669"/>
    <property type="project" value="InterPro"/>
</dbReference>
<dbReference type="RefSeq" id="WP_040718709.1">
    <property type="nucleotide sequence ID" value="NZ_CAWPHS010000038.1"/>
</dbReference>
<proteinExistence type="inferred from homology"/>
<dbReference type="InterPro" id="IPR005650">
    <property type="entry name" value="BlaI_family"/>
</dbReference>
<organism evidence="6 7">
    <name type="scientific">Nocardia veterana</name>
    <dbReference type="NCBI Taxonomy" id="132249"/>
    <lineage>
        <taxon>Bacteria</taxon>
        <taxon>Bacillati</taxon>
        <taxon>Actinomycetota</taxon>
        <taxon>Actinomycetes</taxon>
        <taxon>Mycobacteriales</taxon>
        <taxon>Nocardiaceae</taxon>
        <taxon>Nocardia</taxon>
    </lineage>
</organism>
<dbReference type="InterPro" id="IPR036390">
    <property type="entry name" value="WH_DNA-bd_sf"/>
</dbReference>
<evidence type="ECO:0000256" key="3">
    <source>
        <dbReference type="ARBA" id="ARBA00023125"/>
    </source>
</evidence>
<feature type="region of interest" description="Disordered" evidence="5">
    <location>
        <begin position="112"/>
        <end position="133"/>
    </location>
</feature>
<evidence type="ECO:0000313" key="7">
    <source>
        <dbReference type="Proteomes" id="UP000523447"/>
    </source>
</evidence>
<name>A0A7X6M2T8_9NOCA</name>
<protein>
    <submittedName>
        <fullName evidence="6">BlaI/MecI/CopY family transcriptional regulator</fullName>
    </submittedName>
</protein>
<evidence type="ECO:0000256" key="4">
    <source>
        <dbReference type="ARBA" id="ARBA00023163"/>
    </source>
</evidence>
<keyword evidence="7" id="KW-1185">Reference proteome</keyword>
<dbReference type="AlphaFoldDB" id="A0A7X6M2T8"/>
<dbReference type="Gene3D" id="1.10.10.10">
    <property type="entry name" value="Winged helix-like DNA-binding domain superfamily/Winged helix DNA-binding domain"/>
    <property type="match status" value="1"/>
</dbReference>
<evidence type="ECO:0000256" key="1">
    <source>
        <dbReference type="ARBA" id="ARBA00011046"/>
    </source>
</evidence>
<dbReference type="Proteomes" id="UP000523447">
    <property type="component" value="Unassembled WGS sequence"/>
</dbReference>
<keyword evidence="4" id="KW-0804">Transcription</keyword>
<keyword evidence="2" id="KW-0805">Transcription regulation</keyword>
<gene>
    <name evidence="6" type="ORF">HGA07_27330</name>
</gene>
<comment type="caution">
    <text evidence="6">The sequence shown here is derived from an EMBL/GenBank/DDBJ whole genome shotgun (WGS) entry which is preliminary data.</text>
</comment>
<dbReference type="Pfam" id="PF03965">
    <property type="entry name" value="Penicillinase_R"/>
    <property type="match status" value="1"/>
</dbReference>
<dbReference type="Gene3D" id="6.10.140.850">
    <property type="match status" value="1"/>
</dbReference>
<accession>A0A7X6M2T8</accession>
<comment type="similarity">
    <text evidence="1">Belongs to the BlaI transcriptional regulatory family.</text>
</comment>
<dbReference type="PIRSF" id="PIRSF019455">
    <property type="entry name" value="CopR_AtkY"/>
    <property type="match status" value="1"/>
</dbReference>
<dbReference type="InterPro" id="IPR036388">
    <property type="entry name" value="WH-like_DNA-bd_sf"/>
</dbReference>
<dbReference type="EMBL" id="JAAXPE010000043">
    <property type="protein sequence ID" value="NKY89308.1"/>
    <property type="molecule type" value="Genomic_DNA"/>
</dbReference>
<dbReference type="GO" id="GO:0003677">
    <property type="term" value="F:DNA binding"/>
    <property type="evidence" value="ECO:0007669"/>
    <property type="project" value="UniProtKB-KW"/>
</dbReference>
<evidence type="ECO:0000313" key="6">
    <source>
        <dbReference type="EMBL" id="NKY89308.1"/>
    </source>
</evidence>
<dbReference type="SUPFAM" id="SSF46785">
    <property type="entry name" value="Winged helix' DNA-binding domain"/>
    <property type="match status" value="1"/>
</dbReference>
<sequence>MAHRFGDLEAVVMDRIWSAPDTITVRTVFEDLLRSREIAYTTVMTTMDNLHRKGWLERERDGKAYRYRPRLTREQYSAQLMREALGGGRSDLVLAHFVEQISDDDTAALRKVLRQARSRHTSGDRSPETGAAE</sequence>
<evidence type="ECO:0000256" key="2">
    <source>
        <dbReference type="ARBA" id="ARBA00023015"/>
    </source>
</evidence>
<reference evidence="6 7" key="1">
    <citation type="submission" date="2020-04" db="EMBL/GenBank/DDBJ databases">
        <title>MicrobeNet Type strains.</title>
        <authorList>
            <person name="Nicholson A.C."/>
        </authorList>
    </citation>
    <scope>NUCLEOTIDE SEQUENCE [LARGE SCALE GENOMIC DNA]</scope>
    <source>
        <strain evidence="6 7">DSM 44445</strain>
    </source>
</reference>
<keyword evidence="3" id="KW-0238">DNA-binding</keyword>